<proteinExistence type="predicted"/>
<name>A0A9P6FWY8_9FUNG</name>
<evidence type="ECO:0000256" key="1">
    <source>
        <dbReference type="SAM" id="Phobius"/>
    </source>
</evidence>
<comment type="caution">
    <text evidence="2">The sequence shown here is derived from an EMBL/GenBank/DDBJ whole genome shotgun (WGS) entry which is preliminary data.</text>
</comment>
<dbReference type="AlphaFoldDB" id="A0A9P6FWY8"/>
<keyword evidence="1" id="KW-0812">Transmembrane</keyword>
<sequence>MSVFIACLAVDLVDDGASLFIKPAMRETNKSIYSTNMTVGSYFDAISTDDQPIVMVTMIQGDDVHDIIMSSLNNSNIIPGSIKGKVYRARTLAYEPLCTTVNIDSIFNIPQRSEEVVTKDPCTRLELNIYGGFKNREGAIESRSENGKLVVVPITFPANSTLDELSLIGYLKFNGSSCSASQIGRNKLTNGMEGLTSRPETTANKCVLSSGHIMAISVSVTRMIYEASYFRRLALSQLGATDSLFDNLKVLIDNGTFKNATFVAEARVNGTSVDVLACHSIPDNTSYLPLHCIYINANTILTKPQALYPSSMAFTKEVEASKHSSRSNLIRITQFPSWTIEGPSYNITDLRDVSSRAGDTVAKLGQNFLVDQYNYIEYDVADPQQGFEVPTWLVVAMVMAMVACATFWGLTLYFLDERFTSSLYKLVALEIGSHGDCATPLLKRSKVNPVEIDGVPIVAIGERHELRDKSLLSPLQSLESANSTSTNLEPLLRHT</sequence>
<keyword evidence="1" id="KW-1133">Transmembrane helix</keyword>
<feature type="transmembrane region" description="Helical" evidence="1">
    <location>
        <begin position="392"/>
        <end position="415"/>
    </location>
</feature>
<evidence type="ECO:0000313" key="3">
    <source>
        <dbReference type="Proteomes" id="UP000780801"/>
    </source>
</evidence>
<evidence type="ECO:0000313" key="2">
    <source>
        <dbReference type="EMBL" id="KAF9582934.1"/>
    </source>
</evidence>
<dbReference type="EMBL" id="JAABOA010000867">
    <property type="protein sequence ID" value="KAF9582934.1"/>
    <property type="molecule type" value="Genomic_DNA"/>
</dbReference>
<protein>
    <submittedName>
        <fullName evidence="2">Uncharacterized protein</fullName>
    </submittedName>
</protein>
<dbReference type="OrthoDB" id="2405755at2759"/>
<dbReference type="Proteomes" id="UP000780801">
    <property type="component" value="Unassembled WGS sequence"/>
</dbReference>
<organism evidence="2 3">
    <name type="scientific">Lunasporangiospora selenospora</name>
    <dbReference type="NCBI Taxonomy" id="979761"/>
    <lineage>
        <taxon>Eukaryota</taxon>
        <taxon>Fungi</taxon>
        <taxon>Fungi incertae sedis</taxon>
        <taxon>Mucoromycota</taxon>
        <taxon>Mortierellomycotina</taxon>
        <taxon>Mortierellomycetes</taxon>
        <taxon>Mortierellales</taxon>
        <taxon>Mortierellaceae</taxon>
        <taxon>Lunasporangiospora</taxon>
    </lineage>
</organism>
<gene>
    <name evidence="2" type="ORF">BGW38_010563</name>
</gene>
<reference evidence="2" key="1">
    <citation type="journal article" date="2020" name="Fungal Divers.">
        <title>Resolving the Mortierellaceae phylogeny through synthesis of multi-gene phylogenetics and phylogenomics.</title>
        <authorList>
            <person name="Vandepol N."/>
            <person name="Liber J."/>
            <person name="Desiro A."/>
            <person name="Na H."/>
            <person name="Kennedy M."/>
            <person name="Barry K."/>
            <person name="Grigoriev I.V."/>
            <person name="Miller A.N."/>
            <person name="O'Donnell K."/>
            <person name="Stajich J.E."/>
            <person name="Bonito G."/>
        </authorList>
    </citation>
    <scope>NUCLEOTIDE SEQUENCE</scope>
    <source>
        <strain evidence="2">KOD1015</strain>
    </source>
</reference>
<keyword evidence="1" id="KW-0472">Membrane</keyword>
<keyword evidence="3" id="KW-1185">Reference proteome</keyword>
<accession>A0A9P6FWY8</accession>